<dbReference type="RefSeq" id="WP_255037275.1">
    <property type="nucleotide sequence ID" value="NZ_RJUF01000030.1"/>
</dbReference>
<gene>
    <name evidence="2" type="ORF">EGI31_11055</name>
</gene>
<dbReference type="EMBL" id="RJUF01000030">
    <property type="protein sequence ID" value="MCP9763494.1"/>
    <property type="molecule type" value="Genomic_DNA"/>
</dbReference>
<evidence type="ECO:0000313" key="2">
    <source>
        <dbReference type="EMBL" id="MCP9763494.1"/>
    </source>
</evidence>
<dbReference type="Proteomes" id="UP001204144">
    <property type="component" value="Unassembled WGS sequence"/>
</dbReference>
<keyword evidence="3" id="KW-1185">Reference proteome</keyword>
<sequence length="248" mass="28464">MDIKKLIFLSFLALLSFAAVSHERSVYGKVIDASTKKGISTLNILNKRSNQVVATNETGDFYIRAMVGDSIIITSFGYNRKGILWDGKDRNPVLEVKLQPFMLQELVVKDRKLSDLHKEIKDFLANPNDSKAIRNEILKSMLNTNTSQPGIGISIDALYEMFSKEGKMNRKLADMQFQDAKSFYADLKYNKQVVAQITHLQDEDLDDFMVFCKPTQDFILNATDYELTFKILKCLGDFRNTRIIRRLR</sequence>
<evidence type="ECO:0000256" key="1">
    <source>
        <dbReference type="SAM" id="SignalP"/>
    </source>
</evidence>
<feature type="chain" id="PRO_5042146118" description="Carboxypeptidase-like regulatory domain-containing protein" evidence="1">
    <location>
        <begin position="22"/>
        <end position="248"/>
    </location>
</feature>
<name>A0AAE3KT95_9BACT</name>
<feature type="signal peptide" evidence="1">
    <location>
        <begin position="1"/>
        <end position="21"/>
    </location>
</feature>
<proteinExistence type="predicted"/>
<dbReference type="AlphaFoldDB" id="A0AAE3KT95"/>
<reference evidence="2 3" key="1">
    <citation type="submission" date="2018-11" db="EMBL/GenBank/DDBJ databases">
        <title>Novel bacteria species description.</title>
        <authorList>
            <person name="Han J.-H."/>
        </authorList>
    </citation>
    <scope>NUCLEOTIDE SEQUENCE [LARGE SCALE GENOMIC DNA]</scope>
    <source>
        <strain evidence="2 3">KCTC23259</strain>
    </source>
</reference>
<organism evidence="2 3">
    <name type="scientific">Lacihabitans soyangensis</name>
    <dbReference type="NCBI Taxonomy" id="869394"/>
    <lineage>
        <taxon>Bacteria</taxon>
        <taxon>Pseudomonadati</taxon>
        <taxon>Bacteroidota</taxon>
        <taxon>Cytophagia</taxon>
        <taxon>Cytophagales</taxon>
        <taxon>Leadbetterellaceae</taxon>
        <taxon>Lacihabitans</taxon>
    </lineage>
</organism>
<evidence type="ECO:0000313" key="3">
    <source>
        <dbReference type="Proteomes" id="UP001204144"/>
    </source>
</evidence>
<keyword evidence="1" id="KW-0732">Signal</keyword>
<accession>A0AAE3KT95</accession>
<dbReference type="SUPFAM" id="SSF49464">
    <property type="entry name" value="Carboxypeptidase regulatory domain-like"/>
    <property type="match status" value="1"/>
</dbReference>
<protein>
    <recommendedName>
        <fullName evidence="4">Carboxypeptidase-like regulatory domain-containing protein</fullName>
    </recommendedName>
</protein>
<evidence type="ECO:0008006" key="4">
    <source>
        <dbReference type="Google" id="ProtNLM"/>
    </source>
</evidence>
<dbReference type="InterPro" id="IPR008969">
    <property type="entry name" value="CarboxyPept-like_regulatory"/>
</dbReference>
<comment type="caution">
    <text evidence="2">The sequence shown here is derived from an EMBL/GenBank/DDBJ whole genome shotgun (WGS) entry which is preliminary data.</text>
</comment>